<keyword evidence="3" id="KW-0808">Transferase</keyword>
<feature type="transmembrane region" description="Helical" evidence="4">
    <location>
        <begin position="332"/>
        <end position="356"/>
    </location>
</feature>
<gene>
    <name evidence="5" type="ORF">JL106_10070</name>
</gene>
<evidence type="ECO:0000313" key="5">
    <source>
        <dbReference type="EMBL" id="MBM9467624.1"/>
    </source>
</evidence>
<feature type="transmembrane region" description="Helical" evidence="4">
    <location>
        <begin position="362"/>
        <end position="383"/>
    </location>
</feature>
<keyword evidence="4" id="KW-0812">Transmembrane</keyword>
<sequence>MSSVLGFLVEPATGTSVALEVVQWILVGLVLLGAVPMVSTVYQFLLLLRTPRHDHYQDCDPDFLPRVVVLVPAWNEIAVLRYSVDAMMALDYPPERLRMAVVDDGSTDGTPELLDGKVSQYPGRVLNLRRENGGQGKAHTLNHGLTLLLEDDWADAVLITDADVVFEPTSVRRMVRHLADERVGAVTAFILEASKRPNTMNRYIGYEYTAAQAASRRAQNVVGAQGCLAGGAQLHSRANLLELGGAIDTTTLAEDTVTTFETQLAGRAVVFDGNARCLAEEPGSVVGLWKQRLRWSRGNIQVAKRFGGVTGGVFFGRSDVHRLGGLWFGLQWFTTLLLPVLMIISSTSLVILWFISFGKAEIAFEILWVTNAFGWLFTTIYTLSLDRWVARRTWFQAFTFPGLVNIVIIVAALAPRPTRELRDWALDRLGMTWSAGLADTLTLFAYAWVALCMVAAWGLYRLEKAGRLPKVQSVLLVLIGYGPLLCAITFAAYVAEARGAAIKWEKTEKTGAVGPA</sequence>
<dbReference type="Pfam" id="PF13641">
    <property type="entry name" value="Glyco_tranf_2_3"/>
    <property type="match status" value="1"/>
</dbReference>
<feature type="transmembrane region" description="Helical" evidence="4">
    <location>
        <begin position="395"/>
        <end position="414"/>
    </location>
</feature>
<evidence type="ECO:0000313" key="6">
    <source>
        <dbReference type="Proteomes" id="UP000663792"/>
    </source>
</evidence>
<organism evidence="5 6">
    <name type="scientific">Nakamurella leprariae</name>
    <dbReference type="NCBI Taxonomy" id="2803911"/>
    <lineage>
        <taxon>Bacteria</taxon>
        <taxon>Bacillati</taxon>
        <taxon>Actinomycetota</taxon>
        <taxon>Actinomycetes</taxon>
        <taxon>Nakamurellales</taxon>
        <taxon>Nakamurellaceae</taxon>
        <taxon>Nakamurella</taxon>
    </lineage>
</organism>
<comment type="caution">
    <text evidence="5">The sequence shown here is derived from an EMBL/GenBank/DDBJ whole genome shotgun (WGS) entry which is preliminary data.</text>
</comment>
<dbReference type="AlphaFoldDB" id="A0A938YGC6"/>
<protein>
    <submittedName>
        <fullName evidence="5">Glycosyltransferase family 2 protein</fullName>
    </submittedName>
</protein>
<dbReference type="Gene3D" id="3.90.550.10">
    <property type="entry name" value="Spore Coat Polysaccharide Biosynthesis Protein SpsA, Chain A"/>
    <property type="match status" value="1"/>
</dbReference>
<comment type="similarity">
    <text evidence="1">Belongs to the glycosyltransferase 2 family.</text>
</comment>
<dbReference type="SUPFAM" id="SSF53448">
    <property type="entry name" value="Nucleotide-diphospho-sugar transferases"/>
    <property type="match status" value="1"/>
</dbReference>
<feature type="transmembrane region" description="Helical" evidence="4">
    <location>
        <begin position="474"/>
        <end position="495"/>
    </location>
</feature>
<feature type="transmembrane region" description="Helical" evidence="4">
    <location>
        <begin position="24"/>
        <end position="48"/>
    </location>
</feature>
<name>A0A938YGC6_9ACTN</name>
<keyword evidence="4" id="KW-0472">Membrane</keyword>
<dbReference type="InterPro" id="IPR029044">
    <property type="entry name" value="Nucleotide-diphossugar_trans"/>
</dbReference>
<keyword evidence="2" id="KW-0328">Glycosyltransferase</keyword>
<dbReference type="PANTHER" id="PTHR43630">
    <property type="entry name" value="POLY-BETA-1,6-N-ACETYL-D-GLUCOSAMINE SYNTHASE"/>
    <property type="match status" value="1"/>
</dbReference>
<evidence type="ECO:0000256" key="2">
    <source>
        <dbReference type="ARBA" id="ARBA00022676"/>
    </source>
</evidence>
<keyword evidence="4" id="KW-1133">Transmembrane helix</keyword>
<evidence type="ECO:0000256" key="1">
    <source>
        <dbReference type="ARBA" id="ARBA00006739"/>
    </source>
</evidence>
<evidence type="ECO:0000256" key="3">
    <source>
        <dbReference type="ARBA" id="ARBA00022679"/>
    </source>
</evidence>
<proteinExistence type="inferred from homology"/>
<dbReference type="GO" id="GO:0016757">
    <property type="term" value="F:glycosyltransferase activity"/>
    <property type="evidence" value="ECO:0007669"/>
    <property type="project" value="UniProtKB-KW"/>
</dbReference>
<dbReference type="Proteomes" id="UP000663792">
    <property type="component" value="Unassembled WGS sequence"/>
</dbReference>
<keyword evidence="6" id="KW-1185">Reference proteome</keyword>
<dbReference type="RefSeq" id="WP_205260579.1">
    <property type="nucleotide sequence ID" value="NZ_JAERWK010000012.1"/>
</dbReference>
<reference evidence="5" key="1">
    <citation type="submission" date="2021-01" db="EMBL/GenBank/DDBJ databases">
        <title>YIM 132084 draft genome.</title>
        <authorList>
            <person name="An D."/>
        </authorList>
    </citation>
    <scope>NUCLEOTIDE SEQUENCE</scope>
    <source>
        <strain evidence="5">YIM 132084</strain>
    </source>
</reference>
<dbReference type="EMBL" id="JAERWK010000012">
    <property type="protein sequence ID" value="MBM9467624.1"/>
    <property type="molecule type" value="Genomic_DNA"/>
</dbReference>
<accession>A0A938YGC6</accession>
<evidence type="ECO:0000256" key="4">
    <source>
        <dbReference type="SAM" id="Phobius"/>
    </source>
</evidence>
<dbReference type="PANTHER" id="PTHR43630:SF1">
    <property type="entry name" value="POLY-BETA-1,6-N-ACETYL-D-GLUCOSAMINE SYNTHASE"/>
    <property type="match status" value="1"/>
</dbReference>
<feature type="transmembrane region" description="Helical" evidence="4">
    <location>
        <begin position="443"/>
        <end position="462"/>
    </location>
</feature>